<feature type="domain" description="F-box" evidence="1">
    <location>
        <begin position="21"/>
        <end position="67"/>
    </location>
</feature>
<reference evidence="2" key="1">
    <citation type="journal article" date="2023" name="Science">
        <title>Genome structures resolve the early diversification of teleost fishes.</title>
        <authorList>
            <person name="Parey E."/>
            <person name="Louis A."/>
            <person name="Montfort J."/>
            <person name="Bouchez O."/>
            <person name="Roques C."/>
            <person name="Iampietro C."/>
            <person name="Lluch J."/>
            <person name="Castinel A."/>
            <person name="Donnadieu C."/>
            <person name="Desvignes T."/>
            <person name="Floi Bucao C."/>
            <person name="Jouanno E."/>
            <person name="Wen M."/>
            <person name="Mejri S."/>
            <person name="Dirks R."/>
            <person name="Jansen H."/>
            <person name="Henkel C."/>
            <person name="Chen W.J."/>
            <person name="Zahm M."/>
            <person name="Cabau C."/>
            <person name="Klopp C."/>
            <person name="Thompson A.W."/>
            <person name="Robinson-Rechavi M."/>
            <person name="Braasch I."/>
            <person name="Lecointre G."/>
            <person name="Bobe J."/>
            <person name="Postlethwait J.H."/>
            <person name="Berthelot C."/>
            <person name="Roest Crollius H."/>
            <person name="Guiguen Y."/>
        </authorList>
    </citation>
    <scope>NUCLEOTIDE SEQUENCE</scope>
    <source>
        <strain evidence="2">WJC10195</strain>
    </source>
</reference>
<dbReference type="OrthoDB" id="3219396at2759"/>
<evidence type="ECO:0000313" key="3">
    <source>
        <dbReference type="Proteomes" id="UP001152622"/>
    </source>
</evidence>
<evidence type="ECO:0000259" key="1">
    <source>
        <dbReference type="PROSITE" id="PS50181"/>
    </source>
</evidence>
<organism evidence="2 3">
    <name type="scientific">Synaphobranchus kaupii</name>
    <name type="common">Kaup's arrowtooth eel</name>
    <dbReference type="NCBI Taxonomy" id="118154"/>
    <lineage>
        <taxon>Eukaryota</taxon>
        <taxon>Metazoa</taxon>
        <taxon>Chordata</taxon>
        <taxon>Craniata</taxon>
        <taxon>Vertebrata</taxon>
        <taxon>Euteleostomi</taxon>
        <taxon>Actinopterygii</taxon>
        <taxon>Neopterygii</taxon>
        <taxon>Teleostei</taxon>
        <taxon>Anguilliformes</taxon>
        <taxon>Synaphobranchidae</taxon>
        <taxon>Synaphobranchus</taxon>
    </lineage>
</organism>
<dbReference type="EMBL" id="JAINUF010000018">
    <property type="protein sequence ID" value="KAJ8337805.1"/>
    <property type="molecule type" value="Genomic_DNA"/>
</dbReference>
<comment type="caution">
    <text evidence="2">The sequence shown here is derived from an EMBL/GenBank/DDBJ whole genome shotgun (WGS) entry which is preliminary data.</text>
</comment>
<dbReference type="InterPro" id="IPR001810">
    <property type="entry name" value="F-box_dom"/>
</dbReference>
<proteinExistence type="predicted"/>
<dbReference type="Proteomes" id="UP001152622">
    <property type="component" value="Chromosome 18"/>
</dbReference>
<dbReference type="SUPFAM" id="SSF81383">
    <property type="entry name" value="F-box domain"/>
    <property type="match status" value="1"/>
</dbReference>
<dbReference type="Pfam" id="PF12937">
    <property type="entry name" value="F-box-like"/>
    <property type="match status" value="1"/>
</dbReference>
<name>A0A9Q1EFI7_SYNKA</name>
<evidence type="ECO:0000313" key="2">
    <source>
        <dbReference type="EMBL" id="KAJ8337805.1"/>
    </source>
</evidence>
<dbReference type="PROSITE" id="PS50181">
    <property type="entry name" value="FBOX"/>
    <property type="match status" value="1"/>
</dbReference>
<dbReference type="InterPro" id="IPR036047">
    <property type="entry name" value="F-box-like_dom_sf"/>
</dbReference>
<sequence length="100" mass="11718">MCQIKKRSLMSSTTDVDDTAKATIQSLPPELLVEILSMLSVRDVIAFGSTCDAFHQLTLIHWTWRRLFRRQSGDWRLRNIRIILNVLKIFTASKKDRERE</sequence>
<keyword evidence="3" id="KW-1185">Reference proteome</keyword>
<protein>
    <recommendedName>
        <fullName evidence="1">F-box domain-containing protein</fullName>
    </recommendedName>
</protein>
<dbReference type="Gene3D" id="1.20.1280.50">
    <property type="match status" value="1"/>
</dbReference>
<gene>
    <name evidence="2" type="ORF">SKAU_G00367710</name>
</gene>
<dbReference type="AlphaFoldDB" id="A0A9Q1EFI7"/>
<accession>A0A9Q1EFI7</accession>